<accession>A0A941DFQ3</accession>
<dbReference type="Pfam" id="PF07617">
    <property type="entry name" value="DUF1579"/>
    <property type="match status" value="1"/>
</dbReference>
<dbReference type="AlphaFoldDB" id="A0A941DFQ3"/>
<comment type="caution">
    <text evidence="1">The sequence shown here is derived from an EMBL/GenBank/DDBJ whole genome shotgun (WGS) entry which is preliminary data.</text>
</comment>
<keyword evidence="2" id="KW-1185">Reference proteome</keyword>
<name>A0A941DFQ3_9BURK</name>
<proteinExistence type="predicted"/>
<reference evidence="1 2" key="1">
    <citation type="submission" date="2021-04" db="EMBL/GenBank/DDBJ databases">
        <title>novel species isolated from subtropical streams in China.</title>
        <authorList>
            <person name="Lu H."/>
        </authorList>
    </citation>
    <scope>NUCLEOTIDE SEQUENCE [LARGE SCALE GENOMIC DNA]</scope>
    <source>
        <strain evidence="1 2">BYS107W</strain>
    </source>
</reference>
<dbReference type="EMBL" id="JAGSPM010000003">
    <property type="protein sequence ID" value="MBR7746087.1"/>
    <property type="molecule type" value="Genomic_DNA"/>
</dbReference>
<sequence>MQIPEPQTEHLWLQQLVGEWTFESECLMGPDQPPMKTAGSEVVKSLGKLWTIGEGASDSPDGGPWNSMMTLGYDPQAQHFVGTFIASVMTHLWPYKGTLDASAKILTLDSEGPSFADNGAMAKYQDIIEFITPDHRTLTSRMQSEDGTWHQFMCAHYHRKS</sequence>
<dbReference type="RefSeq" id="WP_212683461.1">
    <property type="nucleotide sequence ID" value="NZ_JAGSPM010000003.1"/>
</dbReference>
<organism evidence="1 2">
    <name type="scientific">Undibacterium baiyunense</name>
    <dbReference type="NCBI Taxonomy" id="2828731"/>
    <lineage>
        <taxon>Bacteria</taxon>
        <taxon>Pseudomonadati</taxon>
        <taxon>Pseudomonadota</taxon>
        <taxon>Betaproteobacteria</taxon>
        <taxon>Burkholderiales</taxon>
        <taxon>Oxalobacteraceae</taxon>
        <taxon>Undibacterium</taxon>
    </lineage>
</organism>
<protein>
    <submittedName>
        <fullName evidence="1">DUF1579 domain-containing protein</fullName>
    </submittedName>
</protein>
<dbReference type="InterPro" id="IPR011473">
    <property type="entry name" value="DUF1579"/>
</dbReference>
<evidence type="ECO:0000313" key="2">
    <source>
        <dbReference type="Proteomes" id="UP000680158"/>
    </source>
</evidence>
<gene>
    <name evidence="1" type="ORF">KDM92_05800</name>
</gene>
<evidence type="ECO:0000313" key="1">
    <source>
        <dbReference type="EMBL" id="MBR7746087.1"/>
    </source>
</evidence>
<dbReference type="Proteomes" id="UP000680158">
    <property type="component" value="Unassembled WGS sequence"/>
</dbReference>